<evidence type="ECO:0008006" key="5">
    <source>
        <dbReference type="Google" id="ProtNLM"/>
    </source>
</evidence>
<dbReference type="RefSeq" id="XP_002111125.1">
    <property type="nucleotide sequence ID" value="XM_002111089.1"/>
</dbReference>
<keyword evidence="4" id="KW-1185">Reference proteome</keyword>
<dbReference type="Pfam" id="PF24138">
    <property type="entry name" value="TPR_TNPO3_IPO13_2nd"/>
    <property type="match status" value="1"/>
</dbReference>
<reference evidence="3 4" key="1">
    <citation type="journal article" date="2008" name="Nature">
        <title>The Trichoplax genome and the nature of placozoans.</title>
        <authorList>
            <person name="Srivastava M."/>
            <person name="Begovic E."/>
            <person name="Chapman J."/>
            <person name="Putnam N.H."/>
            <person name="Hellsten U."/>
            <person name="Kawashima T."/>
            <person name="Kuo A."/>
            <person name="Mitros T."/>
            <person name="Salamov A."/>
            <person name="Carpenter M.L."/>
            <person name="Signorovitch A.Y."/>
            <person name="Moreno M.A."/>
            <person name="Kamm K."/>
            <person name="Grimwood J."/>
            <person name="Schmutz J."/>
            <person name="Shapiro H."/>
            <person name="Grigoriev I.V."/>
            <person name="Buss L.W."/>
            <person name="Schierwater B."/>
            <person name="Dellaporta S.L."/>
            <person name="Rokhsar D.S."/>
        </authorList>
    </citation>
    <scope>NUCLEOTIDE SEQUENCE [LARGE SCALE GENOMIC DNA]</scope>
    <source>
        <strain evidence="3 4">Grell-BS-1999</strain>
    </source>
</reference>
<dbReference type="InterPro" id="IPR001494">
    <property type="entry name" value="Importin-beta_N"/>
</dbReference>
<dbReference type="GO" id="GO:0005737">
    <property type="term" value="C:cytoplasm"/>
    <property type="evidence" value="ECO:0000318"/>
    <property type="project" value="GO_Central"/>
</dbReference>
<feature type="domain" description="Exportin-1/Importin-beta-like" evidence="2">
    <location>
        <begin position="102"/>
        <end position="246"/>
    </location>
</feature>
<dbReference type="GO" id="GO:0006606">
    <property type="term" value="P:protein import into nucleus"/>
    <property type="evidence" value="ECO:0000318"/>
    <property type="project" value="GO_Central"/>
</dbReference>
<dbReference type="FunFam" id="1.25.10.10:FF:001768">
    <property type="entry name" value="Transportin-3"/>
    <property type="match status" value="1"/>
</dbReference>
<sequence length="917" mass="103038">MAIPGRPTINELVAALEALYVHNVEKASKWLEEFQKSVYAWELCDELLHKSTNETYTYFAANTMKSKIEYSFNELPVSSHGSLRNSLIDHCKRLHAGSPSTVTQLCIALADLAIQMDQWNDAVQSLIVSFASEIRYYPILLETLEILPQEIESEKIRVGENRRTLVTTILRQSSTLVFEFLSKCMEMVKTDSNICVKTLACLASWFQLGPLISEQIILSNFLEVPFQILLNVQSNMRIYEAASRCICGAATVVEDYEKYQDLAKALLTACHQLANGAFQEVLNNKDMERAGALCHIFTELGISFHRCMIDTPNQGLGSFNLLEMISLCSEYGNISLAQITFDFWFCLADSLFDLTESDNTYSKPFEPYIFRLLDHLCRLCQRCESEENEILADDDTMIEFRRDVEDILHSIKFVVGGAVNCFTHVCQNTLNSANTWVQIEAAFFILGILAESLLMRHAEAVVPVIDIVISSPSYGLALKQTCLKLLEKLCFVFHQEAGRAYLSGFLSYTFNSLQESALTTQAADTIESACKECKEHMYPHLNPLIEAIQFTSVSDRNANKSALSLIKGAMEILSNVSVSNAYEILQRLGALQLETLQQIAQVGDGASMEKSLDPVPPIDRLSHIFRFYKAGLNPSEMHPCLSILENAWPILSRILNKYKNDVIVLEHTCTCIRFAIRCVSCRAAKLLAPIAEQLVSSYAENKHSCFLYLSSILVDEFASESIYENSFRQMLEIFCRVTSEFLNNQADLIDNPATVDDLFRLTARYLQRCPRLILTAPAVNFIVGCGLAAATLQHRDAHDSALIVFCDLIECIRYRESLPGSDIIRQRSKELVDNHGQALVKALIDSVADGIPKSLLSKVAEVLLKLRDYSTSLLSEWVKATLSSLNTVTETGSVIATPEQLNQLYDRILRYGLIYHK</sequence>
<dbReference type="Pfam" id="PF24140">
    <property type="entry name" value="TPR_TNPO3_IPO13_3rd"/>
    <property type="match status" value="1"/>
</dbReference>
<evidence type="ECO:0000313" key="4">
    <source>
        <dbReference type="Proteomes" id="UP000009022"/>
    </source>
</evidence>
<dbReference type="Pfam" id="PF08389">
    <property type="entry name" value="Xpo1"/>
    <property type="match status" value="1"/>
</dbReference>
<dbReference type="GO" id="GO:0031267">
    <property type="term" value="F:small GTPase binding"/>
    <property type="evidence" value="ECO:0007669"/>
    <property type="project" value="InterPro"/>
</dbReference>
<protein>
    <recommendedName>
        <fullName evidence="5">Importin N-terminal domain-containing protein</fullName>
    </recommendedName>
</protein>
<dbReference type="OrthoDB" id="435593at2759"/>
<accession>B3RSY5</accession>
<dbReference type="AlphaFoldDB" id="B3RSY5"/>
<dbReference type="Proteomes" id="UP000009022">
    <property type="component" value="Unassembled WGS sequence"/>
</dbReference>
<organism evidence="3 4">
    <name type="scientific">Trichoplax adhaerens</name>
    <name type="common">Trichoplax reptans</name>
    <dbReference type="NCBI Taxonomy" id="10228"/>
    <lineage>
        <taxon>Eukaryota</taxon>
        <taxon>Metazoa</taxon>
        <taxon>Placozoa</taxon>
        <taxon>Uniplacotomia</taxon>
        <taxon>Trichoplacea</taxon>
        <taxon>Trichoplacidae</taxon>
        <taxon>Trichoplax</taxon>
    </lineage>
</organism>
<gene>
    <name evidence="3" type="ORF">TRIADDRAFT_54772</name>
</gene>
<dbReference type="CTD" id="6751813"/>
<dbReference type="Pfam" id="PF03810">
    <property type="entry name" value="IBN_N"/>
    <property type="match status" value="1"/>
</dbReference>
<dbReference type="PhylomeDB" id="B3RSY5"/>
<dbReference type="EMBL" id="DS985243">
    <property type="protein sequence ID" value="EDV27129.1"/>
    <property type="molecule type" value="Genomic_DNA"/>
</dbReference>
<dbReference type="SUPFAM" id="SSF48371">
    <property type="entry name" value="ARM repeat"/>
    <property type="match status" value="1"/>
</dbReference>
<dbReference type="eggNOG" id="KOG2081">
    <property type="taxonomic scope" value="Eukaryota"/>
</dbReference>
<evidence type="ECO:0000259" key="1">
    <source>
        <dbReference type="Pfam" id="PF03810"/>
    </source>
</evidence>
<name>B3RSY5_TRIAD</name>
<evidence type="ECO:0000313" key="3">
    <source>
        <dbReference type="EMBL" id="EDV27129.1"/>
    </source>
</evidence>
<evidence type="ECO:0000259" key="2">
    <source>
        <dbReference type="Pfam" id="PF08389"/>
    </source>
</evidence>
<dbReference type="PANTHER" id="PTHR12363">
    <property type="entry name" value="TRANSPORTIN 3 AND IMPORTIN 13"/>
    <property type="match status" value="1"/>
</dbReference>
<dbReference type="InterPro" id="IPR011989">
    <property type="entry name" value="ARM-like"/>
</dbReference>
<dbReference type="HOGENOM" id="CLU_005996_0_2_1"/>
<dbReference type="Gene3D" id="1.25.10.10">
    <property type="entry name" value="Leucine-rich Repeat Variant"/>
    <property type="match status" value="1"/>
</dbReference>
<proteinExistence type="predicted"/>
<dbReference type="PANTHER" id="PTHR12363:SF42">
    <property type="entry name" value="TRANSPORTIN-3"/>
    <property type="match status" value="1"/>
</dbReference>
<dbReference type="InterPro" id="IPR051345">
    <property type="entry name" value="Importin_beta-like_NTR"/>
</dbReference>
<feature type="domain" description="Importin N-terminal" evidence="1">
    <location>
        <begin position="27"/>
        <end position="90"/>
    </location>
</feature>
<dbReference type="STRING" id="10228.B3RSY5"/>
<dbReference type="InParanoid" id="B3RSY5"/>
<dbReference type="KEGG" id="tad:TRIADDRAFT_54772"/>
<dbReference type="InterPro" id="IPR016024">
    <property type="entry name" value="ARM-type_fold"/>
</dbReference>
<dbReference type="InterPro" id="IPR057942">
    <property type="entry name" value="TPR_TNPO3_IPO13_3rd"/>
</dbReference>
<dbReference type="InterPro" id="IPR057941">
    <property type="entry name" value="TPR_TNPO3_IPO13_2nd"/>
</dbReference>
<dbReference type="OMA" id="LECITSW"/>
<dbReference type="InterPro" id="IPR058537">
    <property type="entry name" value="TPR_TNPO3_IPO13_4th"/>
</dbReference>
<dbReference type="GeneID" id="6751813"/>
<dbReference type="Pfam" id="PF24139">
    <property type="entry name" value="TPR_TNPO3_IPO13_4th"/>
    <property type="match status" value="1"/>
</dbReference>
<dbReference type="InterPro" id="IPR013598">
    <property type="entry name" value="Exportin-1/Importin-b-like"/>
</dbReference>